<dbReference type="OrthoDB" id="170224at2157"/>
<dbReference type="RefSeq" id="WP_076608619.1">
    <property type="nucleotide sequence ID" value="NZ_FTNR01000004.1"/>
</dbReference>
<feature type="region of interest" description="Disordered" evidence="1">
    <location>
        <begin position="114"/>
        <end position="142"/>
    </location>
</feature>
<organism evidence="2 3">
    <name type="scientific">Natronorubrum thiooxidans</name>
    <dbReference type="NCBI Taxonomy" id="308853"/>
    <lineage>
        <taxon>Archaea</taxon>
        <taxon>Methanobacteriati</taxon>
        <taxon>Methanobacteriota</taxon>
        <taxon>Stenosarchaea group</taxon>
        <taxon>Halobacteria</taxon>
        <taxon>Halobacteriales</taxon>
        <taxon>Natrialbaceae</taxon>
        <taxon>Natronorubrum</taxon>
    </lineage>
</organism>
<dbReference type="InterPro" id="IPR043827">
    <property type="entry name" value="DUF5804"/>
</dbReference>
<name>A0A1N7ELJ5_9EURY</name>
<sequence>MTRVCLIGTDGCTLQYELLSRETSREALATYDLTRPFENTIALRTVSVGAAVSLLNDLNWYLTRFVDEALVQEPSVSDDEWLSRSLAEQLRNGAIEPEETAEFCKIYGLERVGGEANEDEPESAATADDADEADSSESEHERVATWRLVEPLYVRRTGGELPEYDLRDVDETLVVRLTEAEHSP</sequence>
<dbReference type="EMBL" id="FTNR01000004">
    <property type="protein sequence ID" value="SIR88805.1"/>
    <property type="molecule type" value="Genomic_DNA"/>
</dbReference>
<feature type="compositionally biased region" description="Acidic residues" evidence="1">
    <location>
        <begin position="116"/>
        <end position="136"/>
    </location>
</feature>
<accession>A0A1N7ELJ5</accession>
<protein>
    <submittedName>
        <fullName evidence="2">Uncharacterized protein</fullName>
    </submittedName>
</protein>
<evidence type="ECO:0000313" key="2">
    <source>
        <dbReference type="EMBL" id="SIR88805.1"/>
    </source>
</evidence>
<reference evidence="3" key="1">
    <citation type="submission" date="2017-01" db="EMBL/GenBank/DDBJ databases">
        <authorList>
            <person name="Varghese N."/>
            <person name="Submissions S."/>
        </authorList>
    </citation>
    <scope>NUCLEOTIDE SEQUENCE [LARGE SCALE GENOMIC DNA]</scope>
    <source>
        <strain evidence="3">type strain: HArc-</strain>
    </source>
</reference>
<proteinExistence type="predicted"/>
<evidence type="ECO:0000256" key="1">
    <source>
        <dbReference type="SAM" id="MobiDB-lite"/>
    </source>
</evidence>
<evidence type="ECO:0000313" key="3">
    <source>
        <dbReference type="Proteomes" id="UP000185936"/>
    </source>
</evidence>
<dbReference type="AlphaFoldDB" id="A0A1N7ELJ5"/>
<dbReference type="STRING" id="308853.SAMN05421752_104214"/>
<keyword evidence="3" id="KW-1185">Reference proteome</keyword>
<gene>
    <name evidence="2" type="ORF">SAMN05421752_104214</name>
</gene>
<dbReference type="Proteomes" id="UP000185936">
    <property type="component" value="Unassembled WGS sequence"/>
</dbReference>
<dbReference type="Pfam" id="PF19120">
    <property type="entry name" value="DUF5804"/>
    <property type="match status" value="1"/>
</dbReference>